<reference evidence="1 2" key="1">
    <citation type="journal article" date="2014" name="Genome Announc.">
        <title>Draft Genome Sequences of Marine Flavobacterium Nonlabens Strains NR17, NR24, NR27, NR32, NR33, and Ara13.</title>
        <authorList>
            <person name="Nakanishi M."/>
            <person name="Meirelles P."/>
            <person name="Suzuki R."/>
            <person name="Takatani N."/>
            <person name="Mino S."/>
            <person name="Suda W."/>
            <person name="Oshima K."/>
            <person name="Hattori M."/>
            <person name="Ohkuma M."/>
            <person name="Hosokawa M."/>
            <person name="Miyashita K."/>
            <person name="Thompson F.L."/>
            <person name="Niwa A."/>
            <person name="Sawabe T."/>
            <person name="Sawabe T."/>
        </authorList>
    </citation>
    <scope>NUCLEOTIDE SEQUENCE [LARGE SCALE GENOMIC DNA]</scope>
    <source>
        <strain evidence="2">JCM19296</strain>
    </source>
</reference>
<name>A0A081DCC2_NONUL</name>
<organism evidence="1 2">
    <name type="scientific">Nonlabens ulvanivorans</name>
    <name type="common">Persicivirga ulvanivorans</name>
    <dbReference type="NCBI Taxonomy" id="906888"/>
    <lineage>
        <taxon>Bacteria</taxon>
        <taxon>Pseudomonadati</taxon>
        <taxon>Bacteroidota</taxon>
        <taxon>Flavobacteriia</taxon>
        <taxon>Flavobacteriales</taxon>
        <taxon>Flavobacteriaceae</taxon>
        <taxon>Nonlabens</taxon>
    </lineage>
</organism>
<protein>
    <recommendedName>
        <fullName evidence="3">DUF1735 domain-containing protein</fullName>
    </recommendedName>
</protein>
<evidence type="ECO:0000313" key="1">
    <source>
        <dbReference type="EMBL" id="GAK76568.1"/>
    </source>
</evidence>
<dbReference type="Proteomes" id="UP000028980">
    <property type="component" value="Unassembled WGS sequence"/>
</dbReference>
<dbReference type="EMBL" id="BBLG01000004">
    <property type="protein sequence ID" value="GAK76568.1"/>
    <property type="molecule type" value="Genomic_DNA"/>
</dbReference>
<evidence type="ECO:0000313" key="2">
    <source>
        <dbReference type="Proteomes" id="UP000028980"/>
    </source>
</evidence>
<gene>
    <name evidence="1" type="ORF">JCM19296_2165</name>
</gene>
<evidence type="ECO:0008006" key="3">
    <source>
        <dbReference type="Google" id="ProtNLM"/>
    </source>
</evidence>
<sequence length="289" mass="30625">MMKNIKILGLAALAIFAVSCEEERSDNYFNGGETAIQFNNSASNPLAVAPDVTLDFEVKVGISETADVDRTVNISVDPSSTYTDYTLGNVVIPAGSYEGTAILTTNPEMNFSGPETLVLNLDGVEGTYPDGEPIQFTNRTQQLSFSTFAFCPFDDGVTFTGDYVINHLNTNAFGIPTFGAMKAVELRVGANPSIRTFAAPWGGPDLGDFSTITWEMALICDEVVWTDGQDALVGCAATPANIELGSPDAFAGNGSFDGSDDATFIANFTDDSLGDCGPPTQVSIQLVKQ</sequence>
<dbReference type="AlphaFoldDB" id="A0A081DCC2"/>
<proteinExistence type="predicted"/>
<dbReference type="PROSITE" id="PS51257">
    <property type="entry name" value="PROKAR_LIPOPROTEIN"/>
    <property type="match status" value="1"/>
</dbReference>
<accession>A0A081DCC2</accession>
<comment type="caution">
    <text evidence="1">The sequence shown here is derived from an EMBL/GenBank/DDBJ whole genome shotgun (WGS) entry which is preliminary data.</text>
</comment>